<keyword evidence="2" id="KW-0378">Hydrolase</keyword>
<gene>
    <name evidence="2" type="ORF">M436DRAFT_63085</name>
</gene>
<evidence type="ECO:0000256" key="1">
    <source>
        <dbReference type="SAM" id="SignalP"/>
    </source>
</evidence>
<dbReference type="CDD" id="cd11577">
    <property type="entry name" value="GH71"/>
    <property type="match status" value="1"/>
</dbReference>
<dbReference type="GeneID" id="25413468"/>
<dbReference type="RefSeq" id="XP_013428100.1">
    <property type="nucleotide sequence ID" value="XM_013572646.1"/>
</dbReference>
<dbReference type="STRING" id="1043004.A0A074WVF3"/>
<dbReference type="Pfam" id="PF03659">
    <property type="entry name" value="Glyco_hydro_71"/>
    <property type="match status" value="1"/>
</dbReference>
<keyword evidence="1" id="KW-0732">Signal</keyword>
<evidence type="ECO:0000313" key="2">
    <source>
        <dbReference type="EMBL" id="KEQ73717.1"/>
    </source>
</evidence>
<dbReference type="OrthoDB" id="3257981at2759"/>
<dbReference type="HOGENOM" id="CLU_019141_0_0_1"/>
<dbReference type="Gene3D" id="3.20.20.80">
    <property type="entry name" value="Glycosidases"/>
    <property type="match status" value="1"/>
</dbReference>
<feature type="signal peptide" evidence="1">
    <location>
        <begin position="1"/>
        <end position="21"/>
    </location>
</feature>
<evidence type="ECO:0000313" key="3">
    <source>
        <dbReference type="Proteomes" id="UP000027730"/>
    </source>
</evidence>
<dbReference type="Proteomes" id="UP000027730">
    <property type="component" value="Unassembled WGS sequence"/>
</dbReference>
<protein>
    <submittedName>
        <fullName evidence="2">Glycoside hydrolase</fullName>
    </submittedName>
</protein>
<reference evidence="2 3" key="1">
    <citation type="journal article" date="2014" name="BMC Genomics">
        <title>Genome sequencing of four Aureobasidium pullulans varieties: biotechnological potential, stress tolerance, and description of new species.</title>
        <authorList>
            <person name="Gostin Ar C."/>
            <person name="Ohm R.A."/>
            <person name="Kogej T."/>
            <person name="Sonjak S."/>
            <person name="Turk M."/>
            <person name="Zajc J."/>
            <person name="Zalar P."/>
            <person name="Grube M."/>
            <person name="Sun H."/>
            <person name="Han J."/>
            <person name="Sharma A."/>
            <person name="Chiniquy J."/>
            <person name="Ngan C.Y."/>
            <person name="Lipzen A."/>
            <person name="Barry K."/>
            <person name="Grigoriev I.V."/>
            <person name="Gunde-Cimerman N."/>
        </authorList>
    </citation>
    <scope>NUCLEOTIDE SEQUENCE [LARGE SCALE GENOMIC DNA]</scope>
    <source>
        <strain evidence="2 3">CBS 147.97</strain>
    </source>
</reference>
<feature type="chain" id="PRO_5001703192" evidence="1">
    <location>
        <begin position="22"/>
        <end position="478"/>
    </location>
</feature>
<dbReference type="EMBL" id="KL584708">
    <property type="protein sequence ID" value="KEQ73717.1"/>
    <property type="molecule type" value="Genomic_DNA"/>
</dbReference>
<dbReference type="GO" id="GO:0051118">
    <property type="term" value="F:glucan endo-1,3-alpha-glucosidase activity"/>
    <property type="evidence" value="ECO:0007669"/>
    <property type="project" value="InterPro"/>
</dbReference>
<dbReference type="AlphaFoldDB" id="A0A074WVF3"/>
<proteinExistence type="predicted"/>
<name>A0A074WVF3_9PEZI</name>
<sequence length="478" mass="52956">MFSKFWTALALAAINIHLVAAKSVVAHFMLDNSYAYTVGQWMTDMKTAQNAGIDGFSLNWIPPDCNSPSRSWQMSRIDDAFHAAEKTGFKLMFSFDMSYTTCNTFWNTTFMTDMITKHSGSSATMRWNTNILVSTYAGDNNNAYGNQFFQDLKNSCKNAGSPITLAPALVSYAQAAQTDAQKSAAKMMTDYPAIDGYFNWQAWPLMDSNMTCTADEAFKAALTKNGKTGPYIMAVSPWQYKDLNNGIASDSWVAYSDTLFAQRLQTIATNEFSPDIIEVLTWNDFCESHYLRDLPSMTNTSATDYVTYSNGMQNYVDGMNHAPWRVMAKYYLNWWKNGKAPVITMDQVVYWYRVHPKAAACYGGSSSKIKNQNYPVDAVFAWALVKDRATISISVGANQYWEFEADGSGPALSMVPFPSDLGSGTAPEVSINRNNKVVQYSKGSMPITASCSWSNFNAHVELCGEGINKGPSSSSSSS</sequence>
<dbReference type="InterPro" id="IPR005197">
    <property type="entry name" value="Glyco_hydro_71"/>
</dbReference>
<keyword evidence="3" id="KW-1185">Reference proteome</keyword>
<organism evidence="2 3">
    <name type="scientific">Aureobasidium namibiae CBS 147.97</name>
    <dbReference type="NCBI Taxonomy" id="1043004"/>
    <lineage>
        <taxon>Eukaryota</taxon>
        <taxon>Fungi</taxon>
        <taxon>Dikarya</taxon>
        <taxon>Ascomycota</taxon>
        <taxon>Pezizomycotina</taxon>
        <taxon>Dothideomycetes</taxon>
        <taxon>Dothideomycetidae</taxon>
        <taxon>Dothideales</taxon>
        <taxon>Saccotheciaceae</taxon>
        <taxon>Aureobasidium</taxon>
    </lineage>
</organism>
<accession>A0A074WVF3</accession>